<protein>
    <submittedName>
        <fullName evidence="2">Fructoselysine-6-P-deglycase</fullName>
    </submittedName>
</protein>
<evidence type="ECO:0000259" key="1">
    <source>
        <dbReference type="PROSITE" id="PS51464"/>
    </source>
</evidence>
<dbReference type="OrthoDB" id="9771734at2"/>
<dbReference type="InterPro" id="IPR046348">
    <property type="entry name" value="SIS_dom_sf"/>
</dbReference>
<dbReference type="GO" id="GO:0006047">
    <property type="term" value="P:UDP-N-acetylglucosamine metabolic process"/>
    <property type="evidence" value="ECO:0007669"/>
    <property type="project" value="TreeGrafter"/>
</dbReference>
<gene>
    <name evidence="2" type="primary">frlB</name>
    <name evidence="2" type="ORF">AV654_15190</name>
</gene>
<sequence>MLHLDKTKVDFLVTSSMIPEVETFIREGQPKIAGIAQKLAQQKIGRVYFVGCGSSKAVGGAAKYLIDKYSMLVSNVYTGWEFVDHTPRALDASTAVVVISHSGTTEEVVQSLRKANQAGAVTISVVNKKEGNPLGDEAQFVIDYNAHAMWECHLLALYFLALQWIREVQPSEEVERILADIPKLPGVLAGHIDSFEAKALKLAESVSSWKGFYTVAAGPLVSLAYKEGVITNMEFMWGHGAVIESGEFRHGPLEIVEPGVPFVFLVGTDASRHITERALRFVQKYKGEHIVFDYQELSGGLHPDLAPMVMFVPLEWFSYYFAVARDHNPDDRRYYGVVEY</sequence>
<dbReference type="EMBL" id="LQRA01000051">
    <property type="protein sequence ID" value="KZE79645.1"/>
    <property type="molecule type" value="Genomic_DNA"/>
</dbReference>
<dbReference type="Proteomes" id="UP000076563">
    <property type="component" value="Unassembled WGS sequence"/>
</dbReference>
<dbReference type="CDD" id="cd05009">
    <property type="entry name" value="SIS_GlmS_GlmD_2"/>
    <property type="match status" value="1"/>
</dbReference>
<dbReference type="Gene3D" id="3.40.50.10490">
    <property type="entry name" value="Glucose-6-phosphate isomerase like protein, domain 1"/>
    <property type="match status" value="2"/>
</dbReference>
<dbReference type="RefSeq" id="WP_063181087.1">
    <property type="nucleotide sequence ID" value="NZ_LQRA01000051.1"/>
</dbReference>
<evidence type="ECO:0000313" key="3">
    <source>
        <dbReference type="Proteomes" id="UP000076563"/>
    </source>
</evidence>
<dbReference type="PROSITE" id="PS51464">
    <property type="entry name" value="SIS"/>
    <property type="match status" value="1"/>
</dbReference>
<dbReference type="GO" id="GO:0097367">
    <property type="term" value="F:carbohydrate derivative binding"/>
    <property type="evidence" value="ECO:0007669"/>
    <property type="project" value="InterPro"/>
</dbReference>
<comment type="caution">
    <text evidence="2">The sequence shown here is derived from an EMBL/GenBank/DDBJ whole genome shotgun (WGS) entry which is preliminary data.</text>
</comment>
<evidence type="ECO:0000313" key="2">
    <source>
        <dbReference type="EMBL" id="KZE79645.1"/>
    </source>
</evidence>
<dbReference type="PANTHER" id="PTHR10937:SF14">
    <property type="entry name" value="FRUCTOSELYSINE 6-PHOSPHATE DEGLYCASE"/>
    <property type="match status" value="1"/>
</dbReference>
<accession>A0A161SF94</accession>
<reference evidence="3" key="1">
    <citation type="submission" date="2016-01" db="EMBL/GenBank/DDBJ databases">
        <title>Draft genome of Chromobacterium sp. F49.</title>
        <authorList>
            <person name="Hong K.W."/>
        </authorList>
    </citation>
    <scope>NUCLEOTIDE SEQUENCE [LARGE SCALE GENOMIC DNA]</scope>
    <source>
        <strain evidence="3">M63</strain>
    </source>
</reference>
<dbReference type="AlphaFoldDB" id="A0A161SF94"/>
<name>A0A161SF94_9BACL</name>
<dbReference type="Pfam" id="PF01380">
    <property type="entry name" value="SIS"/>
    <property type="match status" value="1"/>
</dbReference>
<dbReference type="GO" id="GO:0006002">
    <property type="term" value="P:fructose 6-phosphate metabolic process"/>
    <property type="evidence" value="ECO:0007669"/>
    <property type="project" value="TreeGrafter"/>
</dbReference>
<dbReference type="PANTHER" id="PTHR10937">
    <property type="entry name" value="GLUCOSAMINE--FRUCTOSE-6-PHOSPHATE AMINOTRANSFERASE, ISOMERIZING"/>
    <property type="match status" value="1"/>
</dbReference>
<dbReference type="GO" id="GO:0004360">
    <property type="term" value="F:glutamine-fructose-6-phosphate transaminase (isomerizing) activity"/>
    <property type="evidence" value="ECO:0007669"/>
    <property type="project" value="TreeGrafter"/>
</dbReference>
<feature type="domain" description="SIS" evidence="1">
    <location>
        <begin position="35"/>
        <end position="170"/>
    </location>
</feature>
<dbReference type="InterPro" id="IPR001347">
    <property type="entry name" value="SIS_dom"/>
</dbReference>
<dbReference type="SUPFAM" id="SSF53697">
    <property type="entry name" value="SIS domain"/>
    <property type="match status" value="1"/>
</dbReference>
<dbReference type="GO" id="GO:0006487">
    <property type="term" value="P:protein N-linked glycosylation"/>
    <property type="evidence" value="ECO:0007669"/>
    <property type="project" value="TreeGrafter"/>
</dbReference>
<proteinExistence type="predicted"/>
<keyword evidence="3" id="KW-1185">Reference proteome</keyword>
<organism evidence="2 3">
    <name type="scientific">Paenibacillus elgii</name>
    <dbReference type="NCBI Taxonomy" id="189691"/>
    <lineage>
        <taxon>Bacteria</taxon>
        <taxon>Bacillati</taxon>
        <taxon>Bacillota</taxon>
        <taxon>Bacilli</taxon>
        <taxon>Bacillales</taxon>
        <taxon>Paenibacillaceae</taxon>
        <taxon>Paenibacillus</taxon>
    </lineage>
</organism>
<dbReference type="InterPro" id="IPR035490">
    <property type="entry name" value="GlmS/FrlB_SIS"/>
</dbReference>